<evidence type="ECO:0000256" key="1">
    <source>
        <dbReference type="SAM" id="MobiDB-lite"/>
    </source>
</evidence>
<dbReference type="GeneID" id="36590972"/>
<keyword evidence="3" id="KW-1185">Reference proteome</keyword>
<dbReference type="InParanoid" id="A0A2J6TDV4"/>
<dbReference type="OrthoDB" id="3538327at2759"/>
<dbReference type="AlphaFoldDB" id="A0A2J6TDV4"/>
<gene>
    <name evidence="2" type="ORF">K444DRAFT_628262</name>
</gene>
<dbReference type="Proteomes" id="UP000235371">
    <property type="component" value="Unassembled WGS sequence"/>
</dbReference>
<evidence type="ECO:0000313" key="2">
    <source>
        <dbReference type="EMBL" id="PMD61179.1"/>
    </source>
</evidence>
<name>A0A2J6TDV4_9HELO</name>
<sequence>MPKYNKIRADEDEERGAKMQGKASFSDELAETPTTNTPAVCVEIGGSSKPCKSATQPSLDELLSEYVVPTPFVNGEERKRETAKNEAPQEDEGISEYQLLDSDGEYEGEEEYEDKQITRMFRPSLEERIGYQAGFTTGHALTAQLNESEDRVVLMWQASSIRQRKIDSFIAEGLSAQGAAFQADVLFEYQRMRTRKSSYDAEISAFLQKCDHDLASEHSSALSENNETYAGQEEDGLEPLINRDLEDKVWNAWCATCDHTPEKIAKYFEKRFLCGEEKEEYQAFAGGMTRLWVSHGDTEAEATGKLKNFCAWAVLLLAISAQRTRTSDPCASISQFVHNSRLD</sequence>
<feature type="region of interest" description="Disordered" evidence="1">
    <location>
        <begin position="73"/>
        <end position="96"/>
    </location>
</feature>
<accession>A0A2J6TDV4</accession>
<evidence type="ECO:0000313" key="3">
    <source>
        <dbReference type="Proteomes" id="UP000235371"/>
    </source>
</evidence>
<reference evidence="2 3" key="1">
    <citation type="submission" date="2016-04" db="EMBL/GenBank/DDBJ databases">
        <title>A degradative enzymes factory behind the ericoid mycorrhizal symbiosis.</title>
        <authorList>
            <consortium name="DOE Joint Genome Institute"/>
            <person name="Martino E."/>
            <person name="Morin E."/>
            <person name="Grelet G."/>
            <person name="Kuo A."/>
            <person name="Kohler A."/>
            <person name="Daghino S."/>
            <person name="Barry K."/>
            <person name="Choi C."/>
            <person name="Cichocki N."/>
            <person name="Clum A."/>
            <person name="Copeland A."/>
            <person name="Hainaut M."/>
            <person name="Haridas S."/>
            <person name="Labutti K."/>
            <person name="Lindquist E."/>
            <person name="Lipzen A."/>
            <person name="Khouja H.-R."/>
            <person name="Murat C."/>
            <person name="Ohm R."/>
            <person name="Olson A."/>
            <person name="Spatafora J."/>
            <person name="Veneault-Fourrey C."/>
            <person name="Henrissat B."/>
            <person name="Grigoriev I."/>
            <person name="Martin F."/>
            <person name="Perotto S."/>
        </authorList>
    </citation>
    <scope>NUCLEOTIDE SEQUENCE [LARGE SCALE GENOMIC DNA]</scope>
    <source>
        <strain evidence="2 3">E</strain>
    </source>
</reference>
<dbReference type="EMBL" id="KZ613786">
    <property type="protein sequence ID" value="PMD61179.1"/>
    <property type="molecule type" value="Genomic_DNA"/>
</dbReference>
<feature type="compositionally biased region" description="Basic and acidic residues" evidence="1">
    <location>
        <begin position="75"/>
        <end position="84"/>
    </location>
</feature>
<feature type="region of interest" description="Disordered" evidence="1">
    <location>
        <begin position="1"/>
        <end position="34"/>
    </location>
</feature>
<proteinExistence type="predicted"/>
<organism evidence="2 3">
    <name type="scientific">Hyaloscypha bicolor E</name>
    <dbReference type="NCBI Taxonomy" id="1095630"/>
    <lineage>
        <taxon>Eukaryota</taxon>
        <taxon>Fungi</taxon>
        <taxon>Dikarya</taxon>
        <taxon>Ascomycota</taxon>
        <taxon>Pezizomycotina</taxon>
        <taxon>Leotiomycetes</taxon>
        <taxon>Helotiales</taxon>
        <taxon>Hyaloscyphaceae</taxon>
        <taxon>Hyaloscypha</taxon>
        <taxon>Hyaloscypha bicolor</taxon>
    </lineage>
</organism>
<protein>
    <submittedName>
        <fullName evidence="2">Uncharacterized protein</fullName>
    </submittedName>
</protein>
<dbReference type="RefSeq" id="XP_024738083.1">
    <property type="nucleotide sequence ID" value="XM_024882895.1"/>
</dbReference>